<protein>
    <submittedName>
        <fullName evidence="1">Uncharacterized protein</fullName>
    </submittedName>
</protein>
<gene>
    <name evidence="1" type="ORF">Pint_28044</name>
</gene>
<sequence>MGQYSPTMQLLDGVGVKNFMATSPFSTGVLVPNRVCVNYGVNQGYLVQSEGHLACCSSVPGWSDLVSENSLPSSQDIEELYQNPTGPCASSWDLSEAATCISKLQREEAKISAWENLQKAKVEAAIRKLEMKLEKKRSHSMDKILNKLKISQRKAQRNEKLNVDHTGTTGCQDFSQG</sequence>
<evidence type="ECO:0000313" key="2">
    <source>
        <dbReference type="Proteomes" id="UP001163603"/>
    </source>
</evidence>
<dbReference type="Proteomes" id="UP001163603">
    <property type="component" value="Chromosome 5"/>
</dbReference>
<accession>A0ACC0YNS9</accession>
<comment type="caution">
    <text evidence="1">The sequence shown here is derived from an EMBL/GenBank/DDBJ whole genome shotgun (WGS) entry which is preliminary data.</text>
</comment>
<dbReference type="EMBL" id="CM047740">
    <property type="protein sequence ID" value="KAJ0039705.1"/>
    <property type="molecule type" value="Genomic_DNA"/>
</dbReference>
<evidence type="ECO:0000313" key="1">
    <source>
        <dbReference type="EMBL" id="KAJ0039705.1"/>
    </source>
</evidence>
<keyword evidence="2" id="KW-1185">Reference proteome</keyword>
<name>A0ACC0YNS9_9ROSI</name>
<reference evidence="2" key="1">
    <citation type="journal article" date="2023" name="G3 (Bethesda)">
        <title>Genome assembly and association tests identify interacting loci associated with vigor, precocity, and sex in interspecific pistachio rootstocks.</title>
        <authorList>
            <person name="Palmer W."/>
            <person name="Jacygrad E."/>
            <person name="Sagayaradj S."/>
            <person name="Cavanaugh K."/>
            <person name="Han R."/>
            <person name="Bertier L."/>
            <person name="Beede B."/>
            <person name="Kafkas S."/>
            <person name="Golino D."/>
            <person name="Preece J."/>
            <person name="Michelmore R."/>
        </authorList>
    </citation>
    <scope>NUCLEOTIDE SEQUENCE [LARGE SCALE GENOMIC DNA]</scope>
</reference>
<organism evidence="1 2">
    <name type="scientific">Pistacia integerrima</name>
    <dbReference type="NCBI Taxonomy" id="434235"/>
    <lineage>
        <taxon>Eukaryota</taxon>
        <taxon>Viridiplantae</taxon>
        <taxon>Streptophyta</taxon>
        <taxon>Embryophyta</taxon>
        <taxon>Tracheophyta</taxon>
        <taxon>Spermatophyta</taxon>
        <taxon>Magnoliopsida</taxon>
        <taxon>eudicotyledons</taxon>
        <taxon>Gunneridae</taxon>
        <taxon>Pentapetalae</taxon>
        <taxon>rosids</taxon>
        <taxon>malvids</taxon>
        <taxon>Sapindales</taxon>
        <taxon>Anacardiaceae</taxon>
        <taxon>Pistacia</taxon>
    </lineage>
</organism>
<proteinExistence type="predicted"/>